<accession>A0ABY7DZK9</accession>
<dbReference type="Proteomes" id="UP001164746">
    <property type="component" value="Chromosome 4"/>
</dbReference>
<dbReference type="EMBL" id="CP111015">
    <property type="protein sequence ID" value="WAR03138.1"/>
    <property type="molecule type" value="Genomic_DNA"/>
</dbReference>
<feature type="compositionally biased region" description="Basic and acidic residues" evidence="1">
    <location>
        <begin position="57"/>
        <end position="77"/>
    </location>
</feature>
<feature type="region of interest" description="Disordered" evidence="1">
    <location>
        <begin position="57"/>
        <end position="86"/>
    </location>
</feature>
<organism evidence="2 3">
    <name type="scientific">Mya arenaria</name>
    <name type="common">Soft-shell clam</name>
    <dbReference type="NCBI Taxonomy" id="6604"/>
    <lineage>
        <taxon>Eukaryota</taxon>
        <taxon>Metazoa</taxon>
        <taxon>Spiralia</taxon>
        <taxon>Lophotrochozoa</taxon>
        <taxon>Mollusca</taxon>
        <taxon>Bivalvia</taxon>
        <taxon>Autobranchia</taxon>
        <taxon>Heteroconchia</taxon>
        <taxon>Euheterodonta</taxon>
        <taxon>Imparidentia</taxon>
        <taxon>Neoheterodontei</taxon>
        <taxon>Myida</taxon>
        <taxon>Myoidea</taxon>
        <taxon>Myidae</taxon>
        <taxon>Mya</taxon>
    </lineage>
</organism>
<evidence type="ECO:0000256" key="1">
    <source>
        <dbReference type="SAM" id="MobiDB-lite"/>
    </source>
</evidence>
<keyword evidence="3" id="KW-1185">Reference proteome</keyword>
<reference evidence="2" key="1">
    <citation type="submission" date="2022-11" db="EMBL/GenBank/DDBJ databases">
        <title>Centuries of genome instability and evolution in soft-shell clam transmissible cancer (bioRxiv).</title>
        <authorList>
            <person name="Hart S.F.M."/>
            <person name="Yonemitsu M.A."/>
            <person name="Giersch R.M."/>
            <person name="Beal B.F."/>
            <person name="Arriagada G."/>
            <person name="Davis B.W."/>
            <person name="Ostrander E.A."/>
            <person name="Goff S.P."/>
            <person name="Metzger M.J."/>
        </authorList>
    </citation>
    <scope>NUCLEOTIDE SEQUENCE</scope>
    <source>
        <strain evidence="2">MELC-2E11</strain>
        <tissue evidence="2">Siphon/mantle</tissue>
    </source>
</reference>
<name>A0ABY7DZK9_MYAAR</name>
<protein>
    <submittedName>
        <fullName evidence="2">Uncharacterized protein</fullName>
    </submittedName>
</protein>
<proteinExistence type="predicted"/>
<sequence length="143" mass="17180">MTERTHVHNLVMVNVMDFVNMWNIVNGRPVQRSKTDLDTLRKTWTELKHVQLLDTRQQEEERSWDQEFSKRKNELEQQQHISSKKRIQNKARLADISARWRSLERKRLEKSEFYLERFRTSLSLAASRQEAMSYGSPAVSFDR</sequence>
<evidence type="ECO:0000313" key="3">
    <source>
        <dbReference type="Proteomes" id="UP001164746"/>
    </source>
</evidence>
<gene>
    <name evidence="2" type="ORF">MAR_009696</name>
</gene>
<evidence type="ECO:0000313" key="2">
    <source>
        <dbReference type="EMBL" id="WAR03138.1"/>
    </source>
</evidence>